<keyword evidence="5 6" id="KW-0472">Membrane</keyword>
<feature type="transmembrane region" description="Helical" evidence="6">
    <location>
        <begin position="34"/>
        <end position="53"/>
    </location>
</feature>
<evidence type="ECO:0000256" key="3">
    <source>
        <dbReference type="ARBA" id="ARBA00022692"/>
    </source>
</evidence>
<dbReference type="InterPro" id="IPR000917">
    <property type="entry name" value="Sulfatase_N"/>
</dbReference>
<organism evidence="8 9">
    <name type="scientific">Halomonas stenophila</name>
    <dbReference type="NCBI Taxonomy" id="795312"/>
    <lineage>
        <taxon>Bacteria</taxon>
        <taxon>Pseudomonadati</taxon>
        <taxon>Pseudomonadota</taxon>
        <taxon>Gammaproteobacteria</taxon>
        <taxon>Oceanospirillales</taxon>
        <taxon>Halomonadaceae</taxon>
        <taxon>Halomonas</taxon>
    </lineage>
</organism>
<keyword evidence="8" id="KW-0808">Transferase</keyword>
<keyword evidence="9" id="KW-1185">Reference proteome</keyword>
<dbReference type="InterPro" id="IPR050448">
    <property type="entry name" value="OpgB/LTA_synthase_biosynth"/>
</dbReference>
<evidence type="ECO:0000256" key="5">
    <source>
        <dbReference type="ARBA" id="ARBA00023136"/>
    </source>
</evidence>
<feature type="transmembrane region" description="Helical" evidence="6">
    <location>
        <begin position="144"/>
        <end position="164"/>
    </location>
</feature>
<accession>A0A7W5ERY1</accession>
<reference evidence="8 9" key="1">
    <citation type="submission" date="2020-08" db="EMBL/GenBank/DDBJ databases">
        <title>Genomic Encyclopedia of Type Strains, Phase III (KMG-III): the genomes of soil and plant-associated and newly described type strains.</title>
        <authorList>
            <person name="Whitman W."/>
        </authorList>
    </citation>
    <scope>NUCLEOTIDE SEQUENCE [LARGE SCALE GENOMIC DNA]</scope>
    <source>
        <strain evidence="8 9">CECT 7744</strain>
    </source>
</reference>
<evidence type="ECO:0000256" key="2">
    <source>
        <dbReference type="ARBA" id="ARBA00022475"/>
    </source>
</evidence>
<dbReference type="EMBL" id="JACHXR010000002">
    <property type="protein sequence ID" value="MBB3230181.1"/>
    <property type="molecule type" value="Genomic_DNA"/>
</dbReference>
<dbReference type="InterPro" id="IPR017850">
    <property type="entry name" value="Alkaline_phosphatase_core_sf"/>
</dbReference>
<keyword evidence="4 6" id="KW-1133">Transmembrane helix</keyword>
<keyword evidence="3 6" id="KW-0812">Transmembrane</keyword>
<sequence length="531" mass="59374">MIATLWLPFLAGLGLTIAIEALLRPAVPAFWRRPWASPVVHLGSWTLLFALFLLMLQRPWFAAGFVAALQLVVVQSSNTKSQTLNEPFICQDFEYFLDALRHPRLYVPFFGIGLALAAGAAGALAIAAFLWLEPSLVTRQGSGPLLRAVATLLSVALLLLWVGLRHLPPATLEPQRDLSRLGLFGALWAYGRQALVPLDTDHLDSPFATFPDRPAEGRLPDLVVVQSESFFDPRDWCPRVRRDLLPHFDALCAAALHHGRLRVPAWGANTVRTECAFLTGLDESRLGIHRFNPYRQLARRDLPNLVANLRHLGYHTVCVHPYPASFYFRDRVMPRLGFERFLDIADFEPSDRDGQYIGDLAVAEKVEALLAGADDRPLFIFVITMENHGPLHLERPVPDDAYALLAAPEARPEATDDLAIYLRHLVNADRMIARLHRAMSAYSRPSLLAWYGDHVPIIPPAYRCFGIPDGHTHYAIWSPQANTRTPPQERHIADLGPLLQETLLAVAAARHPIRQPNSTTAGKIQHHQEQE</sequence>
<dbReference type="PANTHER" id="PTHR47371">
    <property type="entry name" value="LIPOTEICHOIC ACID SYNTHASE"/>
    <property type="match status" value="1"/>
</dbReference>
<feature type="domain" description="Sulfatase N-terminal" evidence="7">
    <location>
        <begin position="220"/>
        <end position="465"/>
    </location>
</feature>
<dbReference type="Proteomes" id="UP000518892">
    <property type="component" value="Unassembled WGS sequence"/>
</dbReference>
<name>A0A7W5ERY1_9GAMM</name>
<evidence type="ECO:0000256" key="6">
    <source>
        <dbReference type="SAM" id="Phobius"/>
    </source>
</evidence>
<dbReference type="AlphaFoldDB" id="A0A7W5ERY1"/>
<gene>
    <name evidence="8" type="ORF">FHR97_001015</name>
</gene>
<evidence type="ECO:0000313" key="8">
    <source>
        <dbReference type="EMBL" id="MBB3230181.1"/>
    </source>
</evidence>
<comment type="caution">
    <text evidence="8">The sequence shown here is derived from an EMBL/GenBank/DDBJ whole genome shotgun (WGS) entry which is preliminary data.</text>
</comment>
<protein>
    <submittedName>
        <fullName evidence="8">Phosphoglycerol transferase MdoB-like AlkP superfamily enzyme</fullName>
    </submittedName>
</protein>
<dbReference type="Gene3D" id="3.40.720.10">
    <property type="entry name" value="Alkaline Phosphatase, subunit A"/>
    <property type="match status" value="1"/>
</dbReference>
<feature type="transmembrane region" description="Helical" evidence="6">
    <location>
        <begin position="105"/>
        <end position="132"/>
    </location>
</feature>
<dbReference type="CDD" id="cd16015">
    <property type="entry name" value="LTA_synthase"/>
    <property type="match status" value="1"/>
</dbReference>
<comment type="subcellular location">
    <subcellularLocation>
        <location evidence="1">Cell membrane</location>
        <topology evidence="1">Multi-pass membrane protein</topology>
    </subcellularLocation>
</comment>
<dbReference type="GO" id="GO:0005886">
    <property type="term" value="C:plasma membrane"/>
    <property type="evidence" value="ECO:0007669"/>
    <property type="project" value="UniProtKB-SubCell"/>
</dbReference>
<evidence type="ECO:0000256" key="4">
    <source>
        <dbReference type="ARBA" id="ARBA00022989"/>
    </source>
</evidence>
<dbReference type="RefSeq" id="WP_183382683.1">
    <property type="nucleotide sequence ID" value="NZ_JACHXR010000002.1"/>
</dbReference>
<dbReference type="SUPFAM" id="SSF53649">
    <property type="entry name" value="Alkaline phosphatase-like"/>
    <property type="match status" value="1"/>
</dbReference>
<dbReference type="PANTHER" id="PTHR47371:SF3">
    <property type="entry name" value="PHOSPHOGLYCEROL TRANSFERASE I"/>
    <property type="match status" value="1"/>
</dbReference>
<dbReference type="Pfam" id="PF00884">
    <property type="entry name" value="Sulfatase"/>
    <property type="match status" value="1"/>
</dbReference>
<evidence type="ECO:0000259" key="7">
    <source>
        <dbReference type="Pfam" id="PF00884"/>
    </source>
</evidence>
<evidence type="ECO:0000313" key="9">
    <source>
        <dbReference type="Proteomes" id="UP000518892"/>
    </source>
</evidence>
<keyword evidence="2" id="KW-1003">Cell membrane</keyword>
<dbReference type="GO" id="GO:0016740">
    <property type="term" value="F:transferase activity"/>
    <property type="evidence" value="ECO:0007669"/>
    <property type="project" value="UniProtKB-KW"/>
</dbReference>
<evidence type="ECO:0000256" key="1">
    <source>
        <dbReference type="ARBA" id="ARBA00004651"/>
    </source>
</evidence>
<proteinExistence type="predicted"/>